<reference evidence="5 6" key="1">
    <citation type="submission" date="2018-02" db="EMBL/GenBank/DDBJ databases">
        <title>Genomic analysis of the strain RR4-38 isolated from a seawater recirculating aquaculture system.</title>
        <authorList>
            <person name="Kim Y.-S."/>
            <person name="Jang Y.H."/>
            <person name="Kim K.-H."/>
        </authorList>
    </citation>
    <scope>NUCLEOTIDE SEQUENCE [LARGE SCALE GENOMIC DNA]</scope>
    <source>
        <strain evidence="5 6">RR4-38</strain>
    </source>
</reference>
<dbReference type="PROSITE" id="PS01124">
    <property type="entry name" value="HTH_ARAC_FAMILY_2"/>
    <property type="match status" value="1"/>
</dbReference>
<evidence type="ECO:0000313" key="5">
    <source>
        <dbReference type="EMBL" id="AVI51028.1"/>
    </source>
</evidence>
<dbReference type="GO" id="GO:0003700">
    <property type="term" value="F:DNA-binding transcription factor activity"/>
    <property type="evidence" value="ECO:0007669"/>
    <property type="project" value="InterPro"/>
</dbReference>
<proteinExistence type="predicted"/>
<dbReference type="SMART" id="SM00342">
    <property type="entry name" value="HTH_ARAC"/>
    <property type="match status" value="1"/>
</dbReference>
<evidence type="ECO:0000256" key="1">
    <source>
        <dbReference type="ARBA" id="ARBA00023015"/>
    </source>
</evidence>
<dbReference type="InterPro" id="IPR046532">
    <property type="entry name" value="DUF6597"/>
</dbReference>
<dbReference type="Pfam" id="PF20240">
    <property type="entry name" value="DUF6597"/>
    <property type="match status" value="1"/>
</dbReference>
<dbReference type="InterPro" id="IPR050204">
    <property type="entry name" value="AraC_XylS_family_regulators"/>
</dbReference>
<dbReference type="InterPro" id="IPR009057">
    <property type="entry name" value="Homeodomain-like_sf"/>
</dbReference>
<dbReference type="GO" id="GO:0043565">
    <property type="term" value="F:sequence-specific DNA binding"/>
    <property type="evidence" value="ECO:0007669"/>
    <property type="project" value="InterPro"/>
</dbReference>
<dbReference type="Proteomes" id="UP000238442">
    <property type="component" value="Chromosome"/>
</dbReference>
<keyword evidence="2" id="KW-0238">DNA-binding</keyword>
<dbReference type="KEGG" id="aue:C5O00_07495"/>
<name>A0A2S0HWM0_9FLAO</name>
<dbReference type="SUPFAM" id="SSF46689">
    <property type="entry name" value="Homeodomain-like"/>
    <property type="match status" value="2"/>
</dbReference>
<feature type="domain" description="HTH araC/xylS-type" evidence="4">
    <location>
        <begin position="159"/>
        <end position="261"/>
    </location>
</feature>
<dbReference type="PANTHER" id="PTHR46796">
    <property type="entry name" value="HTH-TYPE TRANSCRIPTIONAL ACTIVATOR RHAS-RELATED"/>
    <property type="match status" value="1"/>
</dbReference>
<dbReference type="Pfam" id="PF12833">
    <property type="entry name" value="HTH_18"/>
    <property type="match status" value="1"/>
</dbReference>
<dbReference type="RefSeq" id="WP_105216269.1">
    <property type="nucleotide sequence ID" value="NZ_CP027062.1"/>
</dbReference>
<protein>
    <recommendedName>
        <fullName evidence="4">HTH araC/xylS-type domain-containing protein</fullName>
    </recommendedName>
</protein>
<keyword evidence="3" id="KW-0804">Transcription</keyword>
<dbReference type="EMBL" id="CP027062">
    <property type="protein sequence ID" value="AVI51028.1"/>
    <property type="molecule type" value="Genomic_DNA"/>
</dbReference>
<dbReference type="AlphaFoldDB" id="A0A2S0HWM0"/>
<dbReference type="PANTHER" id="PTHR46796:SF13">
    <property type="entry name" value="HTH-TYPE TRANSCRIPTIONAL ACTIVATOR RHAS"/>
    <property type="match status" value="1"/>
</dbReference>
<accession>A0A2S0HWM0</accession>
<evidence type="ECO:0000256" key="2">
    <source>
        <dbReference type="ARBA" id="ARBA00023125"/>
    </source>
</evidence>
<dbReference type="Gene3D" id="1.10.10.60">
    <property type="entry name" value="Homeodomain-like"/>
    <property type="match status" value="1"/>
</dbReference>
<dbReference type="OrthoDB" id="323290at2"/>
<organism evidence="5 6">
    <name type="scientific">Pukyongia salina</name>
    <dbReference type="NCBI Taxonomy" id="2094025"/>
    <lineage>
        <taxon>Bacteria</taxon>
        <taxon>Pseudomonadati</taxon>
        <taxon>Bacteroidota</taxon>
        <taxon>Flavobacteriia</taxon>
        <taxon>Flavobacteriales</taxon>
        <taxon>Flavobacteriaceae</taxon>
        <taxon>Pukyongia</taxon>
    </lineage>
</organism>
<dbReference type="InterPro" id="IPR018060">
    <property type="entry name" value="HTH_AraC"/>
</dbReference>
<evidence type="ECO:0000259" key="4">
    <source>
        <dbReference type="PROSITE" id="PS01124"/>
    </source>
</evidence>
<keyword evidence="1" id="KW-0805">Transcription regulation</keyword>
<evidence type="ECO:0000313" key="6">
    <source>
        <dbReference type="Proteomes" id="UP000238442"/>
    </source>
</evidence>
<keyword evidence="6" id="KW-1185">Reference proteome</keyword>
<sequence length="272" mass="31702">MDFINKIPEKPLDTYIQGIVYYKGYKPEHDKDRFLPDCTTNLIIDFGDEPKFIYDNVTLKEKQQCEIAWFSGMHSRYLTISSGFDSEMMVITFKPGFSYPFINQSLHQLNNKVLPATEIFGASVLQLRKELMNINPGDSKIRYASSWLMSILTDVSFSEEIIRHFVSEIQAAPDLVNLNNIAKRSGYSQKQFIHLFKKYVGLTPKQFHKIVRFNEILLAIHSKEEIDWIKIAVGCGYYDQAHFIKDFQEFSGLNPEKYMVDQGEWAHYIPIR</sequence>
<evidence type="ECO:0000256" key="3">
    <source>
        <dbReference type="ARBA" id="ARBA00023163"/>
    </source>
</evidence>
<gene>
    <name evidence="5" type="ORF">C5O00_07495</name>
</gene>